<dbReference type="Proteomes" id="UP001497525">
    <property type="component" value="Unassembled WGS sequence"/>
</dbReference>
<reference evidence="2" key="1">
    <citation type="submission" date="2024-06" db="EMBL/GenBank/DDBJ databases">
        <authorList>
            <person name="Liu X."/>
            <person name="Lenzi L."/>
            <person name="Haldenby T S."/>
            <person name="Uol C."/>
        </authorList>
    </citation>
    <scope>NUCLEOTIDE SEQUENCE</scope>
</reference>
<keyword evidence="1" id="KW-0732">Signal</keyword>
<evidence type="ECO:0000313" key="3">
    <source>
        <dbReference type="Proteomes" id="UP001497525"/>
    </source>
</evidence>
<gene>
    <name evidence="2" type="ORF">CDAUBV1_LOCUS16182</name>
</gene>
<name>A0AAV2TXN3_CALDB</name>
<feature type="chain" id="PRO_5044022183" evidence="1">
    <location>
        <begin position="22"/>
        <end position="88"/>
    </location>
</feature>
<dbReference type="AlphaFoldDB" id="A0AAV2TXN3"/>
<comment type="caution">
    <text evidence="2">The sequence shown here is derived from an EMBL/GenBank/DDBJ whole genome shotgun (WGS) entry which is preliminary data.</text>
</comment>
<sequence length="88" mass="10450">MKKILSNILLSVVLYLATSEAHDVCRACHQQVKTWRECDELSTKIERVKCRDKHMNELVNCVEKVCKNRHVAFDLVWGKYDLWQLYLI</sequence>
<feature type="signal peptide" evidence="1">
    <location>
        <begin position="1"/>
        <end position="21"/>
    </location>
</feature>
<protein>
    <submittedName>
        <fullName evidence="2">Uncharacterized protein</fullName>
    </submittedName>
</protein>
<proteinExistence type="predicted"/>
<accession>A0AAV2TXN3</accession>
<evidence type="ECO:0000256" key="1">
    <source>
        <dbReference type="SAM" id="SignalP"/>
    </source>
</evidence>
<evidence type="ECO:0000313" key="2">
    <source>
        <dbReference type="EMBL" id="CAL5140881.1"/>
    </source>
</evidence>
<organism evidence="2 3">
    <name type="scientific">Calicophoron daubneyi</name>
    <name type="common">Rumen fluke</name>
    <name type="synonym">Paramphistomum daubneyi</name>
    <dbReference type="NCBI Taxonomy" id="300641"/>
    <lineage>
        <taxon>Eukaryota</taxon>
        <taxon>Metazoa</taxon>
        <taxon>Spiralia</taxon>
        <taxon>Lophotrochozoa</taxon>
        <taxon>Platyhelminthes</taxon>
        <taxon>Trematoda</taxon>
        <taxon>Digenea</taxon>
        <taxon>Plagiorchiida</taxon>
        <taxon>Pronocephalata</taxon>
        <taxon>Paramphistomoidea</taxon>
        <taxon>Paramphistomidae</taxon>
        <taxon>Calicophoron</taxon>
    </lineage>
</organism>
<dbReference type="EMBL" id="CAXLJL010000811">
    <property type="protein sequence ID" value="CAL5140881.1"/>
    <property type="molecule type" value="Genomic_DNA"/>
</dbReference>